<sequence length="317" mass="34213">MESVAVVIMHGCLAFAACMAMLAGDAAQTTNARAALYKLRLFDFLQRASQQPIVKRLDSISCVRVIAAYTQEELAQRRYMLTRFQTIVCLCAATLGAIVAVAFIAQSLVSVGICAMSMLAFLPMIANYIVHAKRDKVAHEMPDVFRILGMGLSSGQTLTQAIAYVGIHKKGEAGHAFQQASLQLRCGAGITDVLKGIAAMLHAPGVKFLVTALAISQRTGSPLRNLFRQSAKLVEQQEQFKRLLRVKTAQVRLSVRVVASLPVVLICILSVLSVDFQKGLTRPLGVGCLICAAVLNAVALFIITQLMKGILHDDSSE</sequence>
<feature type="transmembrane region" description="Helical" evidence="6">
    <location>
        <begin position="6"/>
        <end position="24"/>
    </location>
</feature>
<keyword evidence="5 6" id="KW-0472">Membrane</keyword>
<evidence type="ECO:0000256" key="6">
    <source>
        <dbReference type="SAM" id="Phobius"/>
    </source>
</evidence>
<dbReference type="RefSeq" id="WP_006304739.1">
    <property type="nucleotide sequence ID" value="NZ_AEDQ01000033.1"/>
</dbReference>
<keyword evidence="3 6" id="KW-0812">Transmembrane</keyword>
<proteinExistence type="predicted"/>
<evidence type="ECO:0000256" key="1">
    <source>
        <dbReference type="ARBA" id="ARBA00004651"/>
    </source>
</evidence>
<gene>
    <name evidence="8" type="ORF">HMPREF9248_0644</name>
</gene>
<feature type="transmembrane region" description="Helical" evidence="6">
    <location>
        <begin position="253"/>
        <end position="272"/>
    </location>
</feature>
<accession>A0ABP2IWZ3</accession>
<keyword evidence="4 6" id="KW-1133">Transmembrane helix</keyword>
<name>A0ABP2IWZ3_9ACTN</name>
<feature type="transmembrane region" description="Helical" evidence="6">
    <location>
        <begin position="84"/>
        <end position="104"/>
    </location>
</feature>
<organism evidence="8 9">
    <name type="scientific">Fannyhessea vaginae PB189-T1-4</name>
    <dbReference type="NCBI Taxonomy" id="866774"/>
    <lineage>
        <taxon>Bacteria</taxon>
        <taxon>Bacillati</taxon>
        <taxon>Actinomycetota</taxon>
        <taxon>Coriobacteriia</taxon>
        <taxon>Coriobacteriales</taxon>
        <taxon>Atopobiaceae</taxon>
        <taxon>Fannyhessea</taxon>
    </lineage>
</organism>
<keyword evidence="2" id="KW-1003">Cell membrane</keyword>
<dbReference type="PANTHER" id="PTHR35007:SF1">
    <property type="entry name" value="PILUS ASSEMBLY PROTEIN"/>
    <property type="match status" value="1"/>
</dbReference>
<reference evidence="8 9" key="1">
    <citation type="submission" date="2010-08" db="EMBL/GenBank/DDBJ databases">
        <authorList>
            <person name="Durkin A.S."/>
            <person name="Madupu R."/>
            <person name="Torralba M."/>
            <person name="Gillis M."/>
            <person name="Methe B."/>
            <person name="Sutton G."/>
            <person name="Nelson K.E."/>
        </authorList>
    </citation>
    <scope>NUCLEOTIDE SEQUENCE [LARGE SCALE GENOMIC DNA]</scope>
    <source>
        <strain evidence="8 9">PB189-T1-4</strain>
    </source>
</reference>
<evidence type="ECO:0000259" key="7">
    <source>
        <dbReference type="Pfam" id="PF00482"/>
    </source>
</evidence>
<comment type="subcellular location">
    <subcellularLocation>
        <location evidence="1">Cell membrane</location>
        <topology evidence="1">Multi-pass membrane protein</topology>
    </subcellularLocation>
</comment>
<evidence type="ECO:0000256" key="5">
    <source>
        <dbReference type="ARBA" id="ARBA00023136"/>
    </source>
</evidence>
<evidence type="ECO:0000256" key="2">
    <source>
        <dbReference type="ARBA" id="ARBA00022475"/>
    </source>
</evidence>
<evidence type="ECO:0000313" key="9">
    <source>
        <dbReference type="Proteomes" id="UP000004431"/>
    </source>
</evidence>
<dbReference type="Pfam" id="PF00482">
    <property type="entry name" value="T2SSF"/>
    <property type="match status" value="1"/>
</dbReference>
<feature type="domain" description="Type II secretion system protein GspF" evidence="7">
    <location>
        <begin position="146"/>
        <end position="269"/>
    </location>
</feature>
<evidence type="ECO:0000256" key="4">
    <source>
        <dbReference type="ARBA" id="ARBA00022989"/>
    </source>
</evidence>
<dbReference type="InterPro" id="IPR018076">
    <property type="entry name" value="T2SS_GspF_dom"/>
</dbReference>
<dbReference type="PANTHER" id="PTHR35007">
    <property type="entry name" value="INTEGRAL MEMBRANE PROTEIN-RELATED"/>
    <property type="match status" value="1"/>
</dbReference>
<comment type="caution">
    <text evidence="8">The sequence shown here is derived from an EMBL/GenBank/DDBJ whole genome shotgun (WGS) entry which is preliminary data.</text>
</comment>
<feature type="transmembrane region" description="Helical" evidence="6">
    <location>
        <begin position="284"/>
        <end position="303"/>
    </location>
</feature>
<feature type="transmembrane region" description="Helical" evidence="6">
    <location>
        <begin position="110"/>
        <end position="130"/>
    </location>
</feature>
<evidence type="ECO:0000313" key="8">
    <source>
        <dbReference type="EMBL" id="EFL43607.1"/>
    </source>
</evidence>
<evidence type="ECO:0000256" key="3">
    <source>
        <dbReference type="ARBA" id="ARBA00022692"/>
    </source>
</evidence>
<keyword evidence="9" id="KW-1185">Reference proteome</keyword>
<dbReference type="Proteomes" id="UP000004431">
    <property type="component" value="Unassembled WGS sequence"/>
</dbReference>
<dbReference type="EMBL" id="AEDQ01000033">
    <property type="protein sequence ID" value="EFL43607.1"/>
    <property type="molecule type" value="Genomic_DNA"/>
</dbReference>
<protein>
    <submittedName>
        <fullName evidence="8">Bacterial type II secretion system domain protein F</fullName>
    </submittedName>
</protein>